<dbReference type="HOGENOM" id="CLU_079569_3_2_7"/>
<organism evidence="8 10">
    <name type="scientific">Stigmatella aurantiaca (strain DW4/3-1)</name>
    <dbReference type="NCBI Taxonomy" id="378806"/>
    <lineage>
        <taxon>Bacteria</taxon>
        <taxon>Pseudomonadati</taxon>
        <taxon>Myxococcota</taxon>
        <taxon>Myxococcia</taxon>
        <taxon>Myxococcales</taxon>
        <taxon>Cystobacterineae</taxon>
        <taxon>Archangiaceae</taxon>
        <taxon>Stigmatella</taxon>
    </lineage>
</organism>
<feature type="transmembrane region" description="Helical" evidence="6">
    <location>
        <begin position="87"/>
        <end position="104"/>
    </location>
</feature>
<keyword evidence="9" id="KW-1185">Reference proteome</keyword>
<evidence type="ECO:0000256" key="6">
    <source>
        <dbReference type="SAM" id="Phobius"/>
    </source>
</evidence>
<proteinExistence type="predicted"/>
<evidence type="ECO:0000313" key="9">
    <source>
        <dbReference type="Proteomes" id="UP000001351"/>
    </source>
</evidence>
<feature type="transmembrane region" description="Helical" evidence="6">
    <location>
        <begin position="161"/>
        <end position="184"/>
    </location>
</feature>
<protein>
    <submittedName>
        <fullName evidence="8">Lysine exporter family protein</fullName>
    </submittedName>
</protein>
<evidence type="ECO:0000313" key="8">
    <source>
        <dbReference type="EMBL" id="EAU67377.1"/>
    </source>
</evidence>
<dbReference type="PIRSF" id="PIRSF006324">
    <property type="entry name" value="LeuE"/>
    <property type="match status" value="1"/>
</dbReference>
<dbReference type="InterPro" id="IPR001123">
    <property type="entry name" value="LeuE-type"/>
</dbReference>
<dbReference type="PANTHER" id="PTHR30086:SF20">
    <property type="entry name" value="ARGININE EXPORTER PROTEIN ARGO-RELATED"/>
    <property type="match status" value="1"/>
</dbReference>
<sequence>MLCCPENPRGGTPLEYQTLLVFSAAALALVVTPGPDMLLVLSRSVCQGTAAGIMSVLGFCVGTYCHALAAGLGLSSFLLAVPWAYNALRFAGAMYLLWLAWQAFRSKGASLALQKLEPASLGKVFQQALFTNILNPKVILFFIALFPQFVVPAKGAVLPQVVVLATILNAIGATFNSGVAVAAGRAGQWLSSHPRFARFQQQLLAGVFSLLALRLIVD</sequence>
<dbReference type="Proteomes" id="UP000032702">
    <property type="component" value="Unassembled WGS sequence"/>
</dbReference>
<evidence type="ECO:0000313" key="10">
    <source>
        <dbReference type="Proteomes" id="UP000032702"/>
    </source>
</evidence>
<dbReference type="GO" id="GO:0015171">
    <property type="term" value="F:amino acid transmembrane transporter activity"/>
    <property type="evidence" value="ECO:0007669"/>
    <property type="project" value="TreeGrafter"/>
</dbReference>
<evidence type="ECO:0000256" key="3">
    <source>
        <dbReference type="ARBA" id="ARBA00022692"/>
    </source>
</evidence>
<dbReference type="Pfam" id="PF01810">
    <property type="entry name" value="LysE"/>
    <property type="match status" value="1"/>
</dbReference>
<feature type="transmembrane region" description="Helical" evidence="6">
    <location>
        <begin position="124"/>
        <end position="149"/>
    </location>
</feature>
<feature type="transmembrane region" description="Helical" evidence="6">
    <location>
        <begin position="53"/>
        <end position="81"/>
    </location>
</feature>
<dbReference type="GO" id="GO:0005886">
    <property type="term" value="C:plasma membrane"/>
    <property type="evidence" value="ECO:0007669"/>
    <property type="project" value="UniProtKB-SubCell"/>
</dbReference>
<dbReference type="Proteomes" id="UP000001351">
    <property type="component" value="Chromosome"/>
</dbReference>
<dbReference type="RefSeq" id="WP_002613058.1">
    <property type="nucleotide sequence ID" value="NC_014623.1"/>
</dbReference>
<reference evidence="8 10" key="1">
    <citation type="submission" date="2006-04" db="EMBL/GenBank/DDBJ databases">
        <authorList>
            <person name="Nierman W.C."/>
        </authorList>
    </citation>
    <scope>NUCLEOTIDE SEQUENCE [LARGE SCALE GENOMIC DNA]</scope>
    <source>
        <strain evidence="8 10">DW4/3-1</strain>
    </source>
</reference>
<comment type="subcellular location">
    <subcellularLocation>
        <location evidence="1">Cell membrane</location>
        <topology evidence="1">Multi-pass membrane protein</topology>
    </subcellularLocation>
</comment>
<dbReference type="eggNOG" id="COG1280">
    <property type="taxonomic scope" value="Bacteria"/>
</dbReference>
<gene>
    <name evidence="7" type="ordered locus">STAUR_6515</name>
    <name evidence="8" type="ORF">STIAU_7891</name>
</gene>
<keyword evidence="5 6" id="KW-0472">Membrane</keyword>
<evidence type="ECO:0000256" key="2">
    <source>
        <dbReference type="ARBA" id="ARBA00022475"/>
    </source>
</evidence>
<evidence type="ECO:0000256" key="4">
    <source>
        <dbReference type="ARBA" id="ARBA00022989"/>
    </source>
</evidence>
<accession>Q095K1</accession>
<dbReference type="STRING" id="378806.STAUR_6515"/>
<keyword evidence="2" id="KW-1003">Cell membrane</keyword>
<evidence type="ECO:0000313" key="7">
    <source>
        <dbReference type="EMBL" id="ADO74272.1"/>
    </source>
</evidence>
<keyword evidence="3 6" id="KW-0812">Transmembrane</keyword>
<dbReference type="KEGG" id="sur:STAUR_6515"/>
<dbReference type="EMBL" id="AAMD01000034">
    <property type="protein sequence ID" value="EAU67377.1"/>
    <property type="molecule type" value="Genomic_DNA"/>
</dbReference>
<feature type="transmembrane region" description="Helical" evidence="6">
    <location>
        <begin position="20"/>
        <end position="41"/>
    </location>
</feature>
<evidence type="ECO:0000256" key="5">
    <source>
        <dbReference type="ARBA" id="ARBA00023136"/>
    </source>
</evidence>
<evidence type="ECO:0000256" key="1">
    <source>
        <dbReference type="ARBA" id="ARBA00004651"/>
    </source>
</evidence>
<dbReference type="EMBL" id="CP002271">
    <property type="protein sequence ID" value="ADO74272.1"/>
    <property type="molecule type" value="Genomic_DNA"/>
</dbReference>
<dbReference type="AlphaFoldDB" id="Q095K1"/>
<dbReference type="OrthoDB" id="9807053at2"/>
<dbReference type="PANTHER" id="PTHR30086">
    <property type="entry name" value="ARGININE EXPORTER PROTEIN ARGO"/>
    <property type="match status" value="1"/>
</dbReference>
<reference evidence="7 9" key="2">
    <citation type="journal article" date="2011" name="Mol. Biol. Evol.">
        <title>Comparative genomic analysis of fruiting body formation in Myxococcales.</title>
        <authorList>
            <person name="Huntley S."/>
            <person name="Hamann N."/>
            <person name="Wegener-Feldbrugge S."/>
            <person name="Treuner-Lange A."/>
            <person name="Kube M."/>
            <person name="Reinhardt R."/>
            <person name="Klages S."/>
            <person name="Muller R."/>
            <person name="Ronning C.M."/>
            <person name="Nierman W.C."/>
            <person name="Sogaard-Andersen L."/>
        </authorList>
    </citation>
    <scope>NUCLEOTIDE SEQUENCE [LARGE SCALE GENOMIC DNA]</scope>
    <source>
        <strain evidence="7 9">DW4/3-1</strain>
    </source>
</reference>
<keyword evidence="4 6" id="KW-1133">Transmembrane helix</keyword>
<name>Q095K1_STIAD</name>